<organism evidence="6 7">
    <name type="scientific">Kosakonia oryziphila</name>
    <dbReference type="NCBI Taxonomy" id="1005667"/>
    <lineage>
        <taxon>Bacteria</taxon>
        <taxon>Pseudomonadati</taxon>
        <taxon>Pseudomonadota</taxon>
        <taxon>Gammaproteobacteria</taxon>
        <taxon>Enterobacterales</taxon>
        <taxon>Enterobacteriaceae</taxon>
        <taxon>Kosakonia</taxon>
    </lineage>
</organism>
<evidence type="ECO:0000259" key="5">
    <source>
        <dbReference type="PROSITE" id="PS50072"/>
    </source>
</evidence>
<comment type="function">
    <text evidence="1 4">PPIases accelerate the folding of proteins. It catalyzes the cis-trans isomerization of proline imidic peptide bonds in oligopeptides.</text>
</comment>
<keyword evidence="2 4" id="KW-0697">Rotamase</keyword>
<feature type="domain" description="PPIase cyclophilin-type" evidence="5">
    <location>
        <begin position="32"/>
        <end position="173"/>
    </location>
</feature>
<dbReference type="OrthoDB" id="9807797at2"/>
<protein>
    <recommendedName>
        <fullName evidence="4">Peptidyl-prolyl cis-trans isomerase</fullName>
        <shortName evidence="4">PPIase</shortName>
        <ecNumber evidence="4">5.2.1.8</ecNumber>
    </recommendedName>
</protein>
<dbReference type="GO" id="GO:0003755">
    <property type="term" value="F:peptidyl-prolyl cis-trans isomerase activity"/>
    <property type="evidence" value="ECO:0007669"/>
    <property type="project" value="UniProtKB-UniRule"/>
</dbReference>
<feature type="signal peptide" evidence="4">
    <location>
        <begin position="1"/>
        <end position="19"/>
    </location>
</feature>
<name>A0A1C4D3C2_9ENTR</name>
<dbReference type="Gene3D" id="2.40.100.10">
    <property type="entry name" value="Cyclophilin-like"/>
    <property type="match status" value="1"/>
</dbReference>
<keyword evidence="3 4" id="KW-0413">Isomerase</keyword>
<dbReference type="InterPro" id="IPR002130">
    <property type="entry name" value="Cyclophilin-type_PPIase_dom"/>
</dbReference>
<dbReference type="PRINTS" id="PR00153">
    <property type="entry name" value="CSAPPISMRASE"/>
</dbReference>
<dbReference type="SUPFAM" id="SSF50891">
    <property type="entry name" value="Cyclophilin-like"/>
    <property type="match status" value="1"/>
</dbReference>
<reference evidence="7" key="1">
    <citation type="submission" date="2016-08" db="EMBL/GenBank/DDBJ databases">
        <authorList>
            <person name="Varghese N."/>
            <person name="Submissions Spin"/>
        </authorList>
    </citation>
    <scope>NUCLEOTIDE SEQUENCE [LARGE SCALE GENOMIC DNA]</scope>
    <source>
        <strain evidence="7">REICA_142</strain>
    </source>
</reference>
<evidence type="ECO:0000256" key="1">
    <source>
        <dbReference type="ARBA" id="ARBA00002388"/>
    </source>
</evidence>
<accession>A0A1C4D3C2</accession>
<dbReference type="InterPro" id="IPR044665">
    <property type="entry name" value="E_coli_cyclophilin_A-like"/>
</dbReference>
<sequence>MNRRLFIGGCLGLCAGAVALPAALKWLGSADDTIEMELNSGIVTIKLFSDIAPNHVARVKTLVQSKFYDGMPFARVIDGFMAQTGEPLQNTRFDPRVMPKLAAEINDLPFERGTIGMARSRNPHSACHQFFITSTRARYLDQNYTVFGQVTKGMEWVDKLRRGDAELGTVVNPDVIKRMRLVTTHTV</sequence>
<feature type="chain" id="PRO_5008449392" description="Peptidyl-prolyl cis-trans isomerase" evidence="4">
    <location>
        <begin position="20"/>
        <end position="187"/>
    </location>
</feature>
<dbReference type="PANTHER" id="PTHR43246">
    <property type="entry name" value="PEPTIDYL-PROLYL CIS-TRANS ISOMERASE CYP38, CHLOROPLASTIC"/>
    <property type="match status" value="1"/>
</dbReference>
<dbReference type="AlphaFoldDB" id="A0A1C4D3C2"/>
<gene>
    <name evidence="6" type="ORF">GA0061070_101458</name>
</gene>
<comment type="catalytic activity">
    <reaction evidence="4">
        <text>[protein]-peptidylproline (omega=180) = [protein]-peptidylproline (omega=0)</text>
        <dbReference type="Rhea" id="RHEA:16237"/>
        <dbReference type="Rhea" id="RHEA-COMP:10747"/>
        <dbReference type="Rhea" id="RHEA-COMP:10748"/>
        <dbReference type="ChEBI" id="CHEBI:83833"/>
        <dbReference type="ChEBI" id="CHEBI:83834"/>
        <dbReference type="EC" id="5.2.1.8"/>
    </reaction>
</comment>
<keyword evidence="7" id="KW-1185">Reference proteome</keyword>
<dbReference type="CDD" id="cd00317">
    <property type="entry name" value="cyclophilin"/>
    <property type="match status" value="1"/>
</dbReference>
<keyword evidence="4" id="KW-0732">Signal</keyword>
<dbReference type="Pfam" id="PF00160">
    <property type="entry name" value="Pro_isomerase"/>
    <property type="match status" value="1"/>
</dbReference>
<proteinExistence type="inferred from homology"/>
<dbReference type="EMBL" id="FMBC01000014">
    <property type="protein sequence ID" value="SCC25786.1"/>
    <property type="molecule type" value="Genomic_DNA"/>
</dbReference>
<dbReference type="RefSeq" id="WP_090135354.1">
    <property type="nucleotide sequence ID" value="NZ_FMBC01000014.1"/>
</dbReference>
<dbReference type="EC" id="5.2.1.8" evidence="4"/>
<evidence type="ECO:0000313" key="7">
    <source>
        <dbReference type="Proteomes" id="UP000198515"/>
    </source>
</evidence>
<dbReference type="PROSITE" id="PS50072">
    <property type="entry name" value="CSA_PPIASE_2"/>
    <property type="match status" value="1"/>
</dbReference>
<evidence type="ECO:0000256" key="2">
    <source>
        <dbReference type="ARBA" id="ARBA00023110"/>
    </source>
</evidence>
<dbReference type="Proteomes" id="UP000198515">
    <property type="component" value="Unassembled WGS sequence"/>
</dbReference>
<evidence type="ECO:0000256" key="3">
    <source>
        <dbReference type="ARBA" id="ARBA00023235"/>
    </source>
</evidence>
<evidence type="ECO:0000313" key="6">
    <source>
        <dbReference type="EMBL" id="SCC25786.1"/>
    </source>
</evidence>
<comment type="similarity">
    <text evidence="4">Belongs to the cyclophilin-type PPIase family.</text>
</comment>
<evidence type="ECO:0000256" key="4">
    <source>
        <dbReference type="RuleBase" id="RU363019"/>
    </source>
</evidence>
<dbReference type="InterPro" id="IPR029000">
    <property type="entry name" value="Cyclophilin-like_dom_sf"/>
</dbReference>